<dbReference type="PANTHER" id="PTHR42781">
    <property type="entry name" value="SPERMIDINE/PUTRESCINE IMPORT ATP-BINDING PROTEIN POTA"/>
    <property type="match status" value="1"/>
</dbReference>
<name>A0AAW8CFA4_9PAST</name>
<dbReference type="PROSITE" id="PS50893">
    <property type="entry name" value="ABC_TRANSPORTER_2"/>
    <property type="match status" value="1"/>
</dbReference>
<evidence type="ECO:0000256" key="3">
    <source>
        <dbReference type="ARBA" id="ARBA00022519"/>
    </source>
</evidence>
<dbReference type="SMART" id="SM00382">
    <property type="entry name" value="AAA"/>
    <property type="match status" value="1"/>
</dbReference>
<dbReference type="GO" id="GO:0042626">
    <property type="term" value="F:ATPase-coupled transmembrane transporter activity"/>
    <property type="evidence" value="ECO:0007669"/>
    <property type="project" value="InterPro"/>
</dbReference>
<keyword evidence="7" id="KW-0472">Membrane</keyword>
<dbReference type="GO" id="GO:0005524">
    <property type="term" value="F:ATP binding"/>
    <property type="evidence" value="ECO:0007669"/>
    <property type="project" value="UniProtKB-KW"/>
</dbReference>
<evidence type="ECO:0000256" key="7">
    <source>
        <dbReference type="ARBA" id="ARBA00023136"/>
    </source>
</evidence>
<reference evidence="9 10" key="1">
    <citation type="journal article" date="2023" name="Front. Microbiol.">
        <title>Phylogeography and host specificity of Pasteurellaceae pathogenic to sea-farmed fish in the north-east Atlantic.</title>
        <authorList>
            <person name="Gulla S."/>
            <person name="Colquhoun D.J."/>
            <person name="Olsen A.B."/>
            <person name="Spilsberg B."/>
            <person name="Lagesen K."/>
            <person name="Aakesson C.P."/>
            <person name="Strom S."/>
            <person name="Manji F."/>
            <person name="Birkbeck T.H."/>
            <person name="Nilsen H.K."/>
        </authorList>
    </citation>
    <scope>NUCLEOTIDE SEQUENCE [LARGE SCALE GENOMIC DNA]</scope>
    <source>
        <strain evidence="9 10">NVIB3131</strain>
    </source>
</reference>
<dbReference type="GO" id="GO:0016887">
    <property type="term" value="F:ATP hydrolysis activity"/>
    <property type="evidence" value="ECO:0007669"/>
    <property type="project" value="InterPro"/>
</dbReference>
<keyword evidence="6" id="KW-1278">Translocase</keyword>
<dbReference type="GO" id="GO:0016020">
    <property type="term" value="C:membrane"/>
    <property type="evidence" value="ECO:0007669"/>
    <property type="project" value="InterPro"/>
</dbReference>
<dbReference type="NCBIfam" id="TIGR01277">
    <property type="entry name" value="thiQ"/>
    <property type="match status" value="1"/>
</dbReference>
<dbReference type="PANTHER" id="PTHR42781:SF1">
    <property type="entry name" value="THIAMINE IMPORT ATP-BINDING PROTEIN THIQ"/>
    <property type="match status" value="1"/>
</dbReference>
<comment type="caution">
    <text evidence="9">The sequence shown here is derived from an EMBL/GenBank/DDBJ whole genome shotgun (WGS) entry which is preliminary data.</text>
</comment>
<organism evidence="9 10">
    <name type="scientific">Phocoenobacter atlanticus subsp. atlanticus</name>
    <dbReference type="NCBI Taxonomy" id="3061285"/>
    <lineage>
        <taxon>Bacteria</taxon>
        <taxon>Pseudomonadati</taxon>
        <taxon>Pseudomonadota</taxon>
        <taxon>Gammaproteobacteria</taxon>
        <taxon>Pasteurellales</taxon>
        <taxon>Pasteurellaceae</taxon>
        <taxon>Phocoenobacter</taxon>
        <taxon>Phocoenobacter atlanticus</taxon>
    </lineage>
</organism>
<dbReference type="GO" id="GO:0071934">
    <property type="term" value="P:thiamine transmembrane transport"/>
    <property type="evidence" value="ECO:0007669"/>
    <property type="project" value="InterPro"/>
</dbReference>
<dbReference type="SUPFAM" id="SSF52540">
    <property type="entry name" value="P-loop containing nucleoside triphosphate hydrolases"/>
    <property type="match status" value="1"/>
</dbReference>
<dbReference type="InterPro" id="IPR017871">
    <property type="entry name" value="ABC_transporter-like_CS"/>
</dbReference>
<keyword evidence="10" id="KW-1185">Reference proteome</keyword>
<dbReference type="PROSITE" id="PS00211">
    <property type="entry name" value="ABC_TRANSPORTER_1"/>
    <property type="match status" value="1"/>
</dbReference>
<keyword evidence="3" id="KW-0997">Cell inner membrane</keyword>
<evidence type="ECO:0000259" key="8">
    <source>
        <dbReference type="PROSITE" id="PS50893"/>
    </source>
</evidence>
<evidence type="ECO:0000313" key="10">
    <source>
        <dbReference type="Proteomes" id="UP001226020"/>
    </source>
</evidence>
<dbReference type="InterPro" id="IPR050093">
    <property type="entry name" value="ABC_SmlMolc_Importer"/>
</dbReference>
<dbReference type="EMBL" id="JASAXT010000007">
    <property type="protein sequence ID" value="MDP8148500.1"/>
    <property type="molecule type" value="Genomic_DNA"/>
</dbReference>
<keyword evidence="1" id="KW-0813">Transport</keyword>
<evidence type="ECO:0000256" key="4">
    <source>
        <dbReference type="ARBA" id="ARBA00022741"/>
    </source>
</evidence>
<dbReference type="InterPro" id="IPR005968">
    <property type="entry name" value="Thiamine_ABC_ThiQ"/>
</dbReference>
<feature type="domain" description="ABC transporter" evidence="8">
    <location>
        <begin position="1"/>
        <end position="210"/>
    </location>
</feature>
<gene>
    <name evidence="9" type="primary">thiQ</name>
    <name evidence="9" type="ORF">QJU57_05365</name>
</gene>
<keyword evidence="5 9" id="KW-0067">ATP-binding</keyword>
<accession>A0AAW8CFA4</accession>
<dbReference type="InterPro" id="IPR003593">
    <property type="entry name" value="AAA+_ATPase"/>
</dbReference>
<evidence type="ECO:0000256" key="2">
    <source>
        <dbReference type="ARBA" id="ARBA00022475"/>
    </source>
</evidence>
<dbReference type="Gene3D" id="3.40.50.300">
    <property type="entry name" value="P-loop containing nucleotide triphosphate hydrolases"/>
    <property type="match status" value="1"/>
</dbReference>
<protein>
    <submittedName>
        <fullName evidence="9">Thiamine ABC transporter ATP-binding protein</fullName>
    </submittedName>
</protein>
<dbReference type="InterPro" id="IPR027417">
    <property type="entry name" value="P-loop_NTPase"/>
</dbReference>
<keyword evidence="2" id="KW-1003">Cell membrane</keyword>
<dbReference type="InterPro" id="IPR003439">
    <property type="entry name" value="ABC_transporter-like_ATP-bd"/>
</dbReference>
<evidence type="ECO:0000313" key="9">
    <source>
        <dbReference type="EMBL" id="MDP8148500.1"/>
    </source>
</evidence>
<keyword evidence="4" id="KW-0547">Nucleotide-binding</keyword>
<dbReference type="Proteomes" id="UP001226020">
    <property type="component" value="Unassembled WGS sequence"/>
</dbReference>
<dbReference type="Pfam" id="PF00005">
    <property type="entry name" value="ABC_tran"/>
    <property type="match status" value="1"/>
</dbReference>
<evidence type="ECO:0000256" key="5">
    <source>
        <dbReference type="ARBA" id="ARBA00022840"/>
    </source>
</evidence>
<dbReference type="AlphaFoldDB" id="A0AAW8CFA4"/>
<evidence type="ECO:0000256" key="1">
    <source>
        <dbReference type="ARBA" id="ARBA00022448"/>
    </source>
</evidence>
<evidence type="ECO:0000256" key="6">
    <source>
        <dbReference type="ARBA" id="ARBA00022967"/>
    </source>
</evidence>
<dbReference type="RefSeq" id="WP_306352193.1">
    <property type="nucleotide sequence ID" value="NZ_JASAWV010000007.1"/>
</dbReference>
<sequence>MIKLNLNFDYPQMPMQFNLQIKKGKKIAIVGESGAGKSTLLNLIAGFEQATSGELLLNGENHFSTSVTQRPVAMLFQDNNIFSHLTVMQNIGLGLVPRLKLTAEQKEKVTDIATQMGIDDLINRRCDQLSGGQKQRVALARTLLQHKPILLLDEPFSALDPQRRQELQSLVAKVCETHRLTLLMVTHQLNEVQNLFDNVIKIENGKTCYL</sequence>
<proteinExistence type="predicted"/>